<accession>A0A0S1XAP5</accession>
<reference evidence="1 2" key="1">
    <citation type="journal article" date="2016" name="Genome Announc.">
        <title>Complete genome sequence of the hyperthermophilic and piezophilic archaeon Thermococcus barophilus Ch5, capable of growth at the expense of hydrogenogenesis from carbon monoxide and formate.</title>
        <authorList>
            <person name="Oger P."/>
            <person name="Sokolova T.G."/>
            <person name="Kozhevnikova D.A."/>
            <person name="Taranov E.A."/>
            <person name="Vannier P."/>
            <person name="Lee H.S."/>
            <person name="Kwon K.K."/>
            <person name="Kang S.G."/>
            <person name="Lee J.H."/>
            <person name="Bonch-Osmolovskaya E.A."/>
            <person name="Lebedinsky A.V."/>
        </authorList>
    </citation>
    <scope>NUCLEOTIDE SEQUENCE [LARGE SCALE GENOMIC DNA]</scope>
    <source>
        <strain evidence="2">Ch5</strain>
    </source>
</reference>
<evidence type="ECO:0000313" key="1">
    <source>
        <dbReference type="EMBL" id="ALM74831.1"/>
    </source>
</evidence>
<dbReference type="Proteomes" id="UP000066042">
    <property type="component" value="Chromosome"/>
</dbReference>
<gene>
    <name evidence="1" type="ORF">TBCH5v1_0878</name>
</gene>
<sequence>MRRKSATVDIDASLDAVNKVLDNPAQFITNWPYVVRISTKNGIAAEIMLPRFVFKFGDKYSFTFHKDSTSFIYEGSGNRSNLIVIVAPKKWQKNITAEIEVAYQGRGEFFLGKTLELLAEGIAKSLKELAESYSLPKLAIKSSEALIHVDFSDPMSVAKFLAKAKMVHSGLHLIENGKFFYVIAELKEDARSEVIYISGITPDGSKSFKVFLRRSQILAVEHREKGTLKTVKVKDEKTAKSALDLLSRISGTYMINVWVPVGGV</sequence>
<organism evidence="1 2">
    <name type="scientific">Thermococcus barophilus</name>
    <dbReference type="NCBI Taxonomy" id="55802"/>
    <lineage>
        <taxon>Archaea</taxon>
        <taxon>Methanobacteriati</taxon>
        <taxon>Methanobacteriota</taxon>
        <taxon>Thermococci</taxon>
        <taxon>Thermococcales</taxon>
        <taxon>Thermococcaceae</taxon>
        <taxon>Thermococcus</taxon>
    </lineage>
</organism>
<dbReference type="PATRIC" id="fig|55802.8.peg.877"/>
<name>A0A0S1XAP5_THEBA</name>
<dbReference type="AlphaFoldDB" id="A0A0S1XAP5"/>
<dbReference type="STRING" id="55802.TBCH5v1_0878"/>
<dbReference type="EMBL" id="CP013050">
    <property type="protein sequence ID" value="ALM74831.1"/>
    <property type="molecule type" value="Genomic_DNA"/>
</dbReference>
<proteinExistence type="predicted"/>
<protein>
    <submittedName>
        <fullName evidence="1">Uncharacterized protein</fullName>
    </submittedName>
</protein>
<dbReference type="GeneID" id="26136154"/>
<dbReference type="RefSeq" id="WP_056933641.1">
    <property type="nucleotide sequence ID" value="NZ_CP013050.1"/>
</dbReference>
<evidence type="ECO:0000313" key="2">
    <source>
        <dbReference type="Proteomes" id="UP000066042"/>
    </source>
</evidence>